<protein>
    <recommendedName>
        <fullName evidence="1">RNA helicase</fullName>
        <ecNumber evidence="1">3.6.4.13</ecNumber>
    </recommendedName>
</protein>
<dbReference type="Pfam" id="PF00270">
    <property type="entry name" value="DEAD"/>
    <property type="match status" value="1"/>
</dbReference>
<keyword evidence="3" id="KW-0378">Hydrolase</keyword>
<evidence type="ECO:0000256" key="1">
    <source>
        <dbReference type="ARBA" id="ARBA00012552"/>
    </source>
</evidence>
<dbReference type="Gene3D" id="3.40.50.300">
    <property type="entry name" value="P-loop containing nucleotide triphosphate hydrolases"/>
    <property type="match status" value="2"/>
</dbReference>
<feature type="domain" description="Helicase C-terminal" evidence="8">
    <location>
        <begin position="712"/>
        <end position="857"/>
    </location>
</feature>
<dbReference type="PANTHER" id="PTHR47958">
    <property type="entry name" value="ATP-DEPENDENT RNA HELICASE DBP3"/>
    <property type="match status" value="1"/>
</dbReference>
<comment type="caution">
    <text evidence="9">The sequence shown here is derived from an EMBL/GenBank/DDBJ whole genome shotgun (WGS) entry which is preliminary data.</text>
</comment>
<dbReference type="SUPFAM" id="SSF52540">
    <property type="entry name" value="P-loop containing nucleoside triphosphate hydrolases"/>
    <property type="match status" value="1"/>
</dbReference>
<evidence type="ECO:0000256" key="3">
    <source>
        <dbReference type="ARBA" id="ARBA00022801"/>
    </source>
</evidence>
<feature type="compositionally biased region" description="Acidic residues" evidence="6">
    <location>
        <begin position="297"/>
        <end position="308"/>
    </location>
</feature>
<feature type="region of interest" description="Disordered" evidence="6">
    <location>
        <begin position="149"/>
        <end position="227"/>
    </location>
</feature>
<feature type="compositionally biased region" description="Basic and acidic residues" evidence="6">
    <location>
        <begin position="94"/>
        <end position="121"/>
    </location>
</feature>
<accession>A0ABD3NIT2</accession>
<dbReference type="InterPro" id="IPR011545">
    <property type="entry name" value="DEAD/DEAH_box_helicase_dom"/>
</dbReference>
<keyword evidence="10" id="KW-1185">Reference proteome</keyword>
<dbReference type="EC" id="3.6.4.13" evidence="1"/>
<dbReference type="PROSITE" id="PS51192">
    <property type="entry name" value="HELICASE_ATP_BIND_1"/>
    <property type="match status" value="1"/>
</dbReference>
<evidence type="ECO:0000256" key="4">
    <source>
        <dbReference type="ARBA" id="ARBA00022806"/>
    </source>
</evidence>
<dbReference type="SMART" id="SM00487">
    <property type="entry name" value="DEXDc"/>
    <property type="match status" value="1"/>
</dbReference>
<dbReference type="GO" id="GO:0016787">
    <property type="term" value="F:hydrolase activity"/>
    <property type="evidence" value="ECO:0007669"/>
    <property type="project" value="UniProtKB-KW"/>
</dbReference>
<feature type="domain" description="Helicase ATP-binding" evidence="7">
    <location>
        <begin position="476"/>
        <end position="683"/>
    </location>
</feature>
<feature type="compositionally biased region" description="Basic and acidic residues" evidence="6">
    <location>
        <begin position="51"/>
        <end position="62"/>
    </location>
</feature>
<organism evidence="9 10">
    <name type="scientific">Stephanodiscus triporus</name>
    <dbReference type="NCBI Taxonomy" id="2934178"/>
    <lineage>
        <taxon>Eukaryota</taxon>
        <taxon>Sar</taxon>
        <taxon>Stramenopiles</taxon>
        <taxon>Ochrophyta</taxon>
        <taxon>Bacillariophyta</taxon>
        <taxon>Coscinodiscophyceae</taxon>
        <taxon>Thalassiosirophycidae</taxon>
        <taxon>Stephanodiscales</taxon>
        <taxon>Stephanodiscaceae</taxon>
        <taxon>Stephanodiscus</taxon>
    </lineage>
</organism>
<evidence type="ECO:0000256" key="6">
    <source>
        <dbReference type="SAM" id="MobiDB-lite"/>
    </source>
</evidence>
<reference evidence="9 10" key="1">
    <citation type="submission" date="2024-10" db="EMBL/GenBank/DDBJ databases">
        <title>Updated reference genomes for cyclostephanoid diatoms.</title>
        <authorList>
            <person name="Roberts W.R."/>
            <person name="Alverson A.J."/>
        </authorList>
    </citation>
    <scope>NUCLEOTIDE SEQUENCE [LARGE SCALE GENOMIC DNA]</scope>
    <source>
        <strain evidence="9 10">AJA276-08</strain>
    </source>
</reference>
<feature type="compositionally biased region" description="Basic and acidic residues" evidence="6">
    <location>
        <begin position="188"/>
        <end position="200"/>
    </location>
</feature>
<dbReference type="PROSITE" id="PS51194">
    <property type="entry name" value="HELICASE_CTER"/>
    <property type="match status" value="1"/>
</dbReference>
<evidence type="ECO:0000256" key="2">
    <source>
        <dbReference type="ARBA" id="ARBA00022741"/>
    </source>
</evidence>
<keyword evidence="5" id="KW-0067">ATP-binding</keyword>
<dbReference type="CDD" id="cd18787">
    <property type="entry name" value="SF2_C_DEAD"/>
    <property type="match status" value="1"/>
</dbReference>
<dbReference type="EMBL" id="JALLAZ020001557">
    <property type="protein sequence ID" value="KAL3773025.1"/>
    <property type="molecule type" value="Genomic_DNA"/>
</dbReference>
<sequence length="868" mass="94983">MSPSDEMPSNGDHHHHDDYDGNGPPLVDPSLLEGLDESEKAEALAAAASARRAERRAEERARLPPPRATSGGGGGNAGDDDGDDGVGEDDDEEERRALAEALERRRRERQAERDAEMERRRTATTTMGGYSGVVGVGVGVGVGVDKEVAREGSGLSYLSRDKRGAASRTSGGGSHGTYENGITPSTSERGKAGEGHRQEPPRQQQQLQQQQQQQRQHNDNYESHLTASQLASIKRAYLGEKACGEAGAGSAIDPSRNGGAGRSSGDSAAVRQSVRQQLREQRQKRRVKKTTFKFEWGAEEDTFEDDDPLYGRTGAASSSRDAPPMSSPNRSNGGGGGGNNGYRPQQQQPPPPRGIGRPSDYRQQHGTRPQQQQRPSMLNDYVDGVNFGRKKSRHDYDSVYTVHTVATKPLEKMTPRDWRIYRENYNIVVKGGKSPPPMRSFREMPVGVPSIHPTLLDAIENRLRYTNPSPIQRQAIPIGMQRRDMIGIAETGSGKTAAFGVPLCHHVLSFPDSILDTVADEGPLALVMAPTRELALQINVEFGKLLSSQSNVVSLAVVGGQSITEQATKLRNGVHVVVGTPGRINDCVEMAYLVLNQCSYIVLDEADRMIDLGFAPQIEQILDAMGARLKSEDETEAYRQEREDLERLGRAVPSHRLTAMFSATMPSEVERIAKRYLRHPVVVSVGDQDSGKNTRITQRIMFLSTPSQKEGALRDILRQSHPGEKIIVFVNEKKNADGVGRTVERSGRQCVVLHGGKTQEEREENLARFRRGGVVLVATDVAGRGLDIPDVNQVINYDLPTRSIDNYCHRIGRTGRAGKEGIATSFITDEDEGIMAPLKQYLESTSMPVPERLARHPAATGGLGDFIR</sequence>
<evidence type="ECO:0000256" key="5">
    <source>
        <dbReference type="ARBA" id="ARBA00022840"/>
    </source>
</evidence>
<feature type="region of interest" description="Disordered" evidence="6">
    <location>
        <begin position="245"/>
        <end position="383"/>
    </location>
</feature>
<dbReference type="PROSITE" id="PS00039">
    <property type="entry name" value="DEAD_ATP_HELICASE"/>
    <property type="match status" value="1"/>
</dbReference>
<dbReference type="CDD" id="cd17945">
    <property type="entry name" value="DEADc_DDX23"/>
    <property type="match status" value="1"/>
</dbReference>
<keyword evidence="2" id="KW-0547">Nucleotide-binding</keyword>
<dbReference type="InterPro" id="IPR014001">
    <property type="entry name" value="Helicase_ATP-bd"/>
</dbReference>
<feature type="compositionally biased region" description="Acidic residues" evidence="6">
    <location>
        <begin position="78"/>
        <end position="93"/>
    </location>
</feature>
<dbReference type="GO" id="GO:0003724">
    <property type="term" value="F:RNA helicase activity"/>
    <property type="evidence" value="ECO:0007669"/>
    <property type="project" value="UniProtKB-EC"/>
</dbReference>
<dbReference type="GO" id="GO:0005524">
    <property type="term" value="F:ATP binding"/>
    <property type="evidence" value="ECO:0007669"/>
    <property type="project" value="UniProtKB-KW"/>
</dbReference>
<dbReference type="SMART" id="SM00490">
    <property type="entry name" value="HELICc"/>
    <property type="match status" value="1"/>
</dbReference>
<feature type="compositionally biased region" description="Basic residues" evidence="6">
    <location>
        <begin position="282"/>
        <end position="291"/>
    </location>
</feature>
<gene>
    <name evidence="9" type="ORF">ACHAW5_000990</name>
</gene>
<feature type="region of interest" description="Disordered" evidence="6">
    <location>
        <begin position="1"/>
        <end position="134"/>
    </location>
</feature>
<evidence type="ECO:0000313" key="9">
    <source>
        <dbReference type="EMBL" id="KAL3773025.1"/>
    </source>
</evidence>
<feature type="compositionally biased region" description="Low complexity" evidence="6">
    <location>
        <begin position="202"/>
        <end position="215"/>
    </location>
</feature>
<feature type="compositionally biased region" description="Low complexity" evidence="6">
    <location>
        <begin position="263"/>
        <end position="276"/>
    </location>
</feature>
<dbReference type="InterPro" id="IPR027417">
    <property type="entry name" value="P-loop_NTPase"/>
</dbReference>
<keyword evidence="4" id="KW-0347">Helicase</keyword>
<proteinExistence type="predicted"/>
<name>A0ABD3NIT2_9STRA</name>
<dbReference type="AlphaFoldDB" id="A0ABD3NIT2"/>
<dbReference type="InterPro" id="IPR000629">
    <property type="entry name" value="RNA-helicase_DEAD-box_CS"/>
</dbReference>
<dbReference type="Proteomes" id="UP001530315">
    <property type="component" value="Unassembled WGS sequence"/>
</dbReference>
<feature type="compositionally biased region" description="Low complexity" evidence="6">
    <location>
        <begin position="354"/>
        <end position="374"/>
    </location>
</feature>
<evidence type="ECO:0000259" key="7">
    <source>
        <dbReference type="PROSITE" id="PS51192"/>
    </source>
</evidence>
<evidence type="ECO:0000313" key="10">
    <source>
        <dbReference type="Proteomes" id="UP001530315"/>
    </source>
</evidence>
<evidence type="ECO:0000259" key="8">
    <source>
        <dbReference type="PROSITE" id="PS51194"/>
    </source>
</evidence>
<dbReference type="Pfam" id="PF00271">
    <property type="entry name" value="Helicase_C"/>
    <property type="match status" value="1"/>
</dbReference>
<dbReference type="InterPro" id="IPR001650">
    <property type="entry name" value="Helicase_C-like"/>
</dbReference>